<comment type="cofactor">
    <cofactor evidence="9">
        <name>Mg(2+)</name>
        <dbReference type="ChEBI" id="CHEBI:18420"/>
    </cofactor>
    <text evidence="9">Mg(2+) is required for catalysis and for stabilizing the dimer.</text>
</comment>
<dbReference type="EC" id="4.2.1.11" evidence="6"/>
<dbReference type="FunFam" id="3.30.390.10:FF:000001">
    <property type="entry name" value="Enolase"/>
    <property type="match status" value="1"/>
</dbReference>
<dbReference type="NCBIfam" id="TIGR01060">
    <property type="entry name" value="eno"/>
    <property type="match status" value="1"/>
</dbReference>
<dbReference type="InterPro" id="IPR020810">
    <property type="entry name" value="Enolase_C"/>
</dbReference>
<dbReference type="EMBL" id="MT631477">
    <property type="protein sequence ID" value="QNO51745.1"/>
    <property type="molecule type" value="Genomic_DNA"/>
</dbReference>
<dbReference type="PROSITE" id="PS00164">
    <property type="entry name" value="ENOLASE"/>
    <property type="match status" value="1"/>
</dbReference>
<comment type="cofactor">
    <cofactor evidence="6">
        <name>Mg(2+)</name>
        <dbReference type="ChEBI" id="CHEBI:18420"/>
    </cofactor>
    <text evidence="6">Binds a second Mg(2+) ion via substrate during catalysis.</text>
</comment>
<evidence type="ECO:0000256" key="5">
    <source>
        <dbReference type="ARBA" id="ARBA00023239"/>
    </source>
</evidence>
<dbReference type="InterPro" id="IPR000941">
    <property type="entry name" value="Enolase"/>
</dbReference>
<comment type="function">
    <text evidence="6">Catalyzes the reversible conversion of 2-phosphoglycerate (2-PG) into phosphoenolpyruvate (PEP). It is essential for the degradation of carbohydrates via glycolysis.</text>
</comment>
<dbReference type="InterPro" id="IPR036849">
    <property type="entry name" value="Enolase-like_C_sf"/>
</dbReference>
<dbReference type="SUPFAM" id="SSF54826">
    <property type="entry name" value="Enolase N-terminal domain-like"/>
    <property type="match status" value="1"/>
</dbReference>
<feature type="domain" description="Enolase C-terminal TIM barrel" evidence="10">
    <location>
        <begin position="146"/>
        <end position="429"/>
    </location>
</feature>
<feature type="binding site" evidence="6">
    <location>
        <position position="344"/>
    </location>
    <ligand>
        <name>(2R)-2-phosphoglycerate</name>
        <dbReference type="ChEBI" id="CHEBI:58289"/>
    </ligand>
</feature>
<feature type="binding site" evidence="8">
    <location>
        <position position="395"/>
    </location>
    <ligand>
        <name>substrate</name>
    </ligand>
</feature>
<feature type="active site" description="Proton donor" evidence="6 7">
    <location>
        <position position="214"/>
    </location>
</feature>
<gene>
    <name evidence="6 12" type="primary">eno</name>
    <name evidence="12" type="ORF">LBHPMFOL_00014</name>
</gene>
<feature type="binding site" evidence="8">
    <location>
        <begin position="371"/>
        <end position="374"/>
    </location>
    <ligand>
        <name>substrate</name>
    </ligand>
</feature>
<dbReference type="GO" id="GO:0005576">
    <property type="term" value="C:extracellular region"/>
    <property type="evidence" value="ECO:0007669"/>
    <property type="project" value="UniProtKB-SubCell"/>
</dbReference>
<dbReference type="Pfam" id="PF03952">
    <property type="entry name" value="Enolase_N"/>
    <property type="match status" value="1"/>
</dbReference>
<evidence type="ECO:0000256" key="2">
    <source>
        <dbReference type="ARBA" id="ARBA00009604"/>
    </source>
</evidence>
<dbReference type="SFLD" id="SFLDF00002">
    <property type="entry name" value="enolase"/>
    <property type="match status" value="1"/>
</dbReference>
<comment type="catalytic activity">
    <reaction evidence="6">
        <text>(2R)-2-phosphoglycerate = phosphoenolpyruvate + H2O</text>
        <dbReference type="Rhea" id="RHEA:10164"/>
        <dbReference type="ChEBI" id="CHEBI:15377"/>
        <dbReference type="ChEBI" id="CHEBI:58289"/>
        <dbReference type="ChEBI" id="CHEBI:58702"/>
        <dbReference type="EC" id="4.2.1.11"/>
    </reaction>
</comment>
<dbReference type="GO" id="GO:0006096">
    <property type="term" value="P:glycolytic process"/>
    <property type="evidence" value="ECO:0007669"/>
    <property type="project" value="UniProtKB-UniRule"/>
</dbReference>
<evidence type="ECO:0000256" key="6">
    <source>
        <dbReference type="HAMAP-Rule" id="MF_00318"/>
    </source>
</evidence>
<feature type="binding site" evidence="8">
    <location>
        <position position="293"/>
    </location>
    <ligand>
        <name>substrate</name>
    </ligand>
</feature>
<keyword evidence="4 6" id="KW-0324">Glycolysis</keyword>
<protein>
    <recommendedName>
        <fullName evidence="6">Enolase</fullName>
        <ecNumber evidence="6">4.2.1.11</ecNumber>
    </recommendedName>
    <alternativeName>
        <fullName evidence="6">2-phospho-D-glycerate hydro-lyase</fullName>
    </alternativeName>
    <alternativeName>
        <fullName evidence="6">2-phosphoglycerate dehydratase</fullName>
    </alternativeName>
</protein>
<feature type="binding site" evidence="8">
    <location>
        <position position="171"/>
    </location>
    <ligand>
        <name>substrate</name>
    </ligand>
</feature>
<dbReference type="SMART" id="SM01193">
    <property type="entry name" value="Enolase_N"/>
    <property type="match status" value="1"/>
</dbReference>
<keyword evidence="6" id="KW-0963">Cytoplasm</keyword>
<comment type="pathway">
    <text evidence="1 6">Carbohydrate degradation; glycolysis; pyruvate from D-glyceraldehyde 3-phosphate: step 4/5.</text>
</comment>
<sequence length="429" mass="47047">MTATTIIKEIKGREILDSRGNPTVEVEVHTETGFGRACVPSGASTGTKEAWEKRDGDKRRYGGKGVLKAVEAVNTVIKNGLLGMDVLEQREIDERLIELDGTPNKTKLGANSVLGASIAVCKAAAKSTNTPLFVYICEHVAGMELQYALPIPMMNVINGGKHAGNELNIQEFLVLPNGFDRFSDNLRAGVETYHALKKVLGQKYGKIATNVGDEGGYAPPMSMTEEPLDAITEAITEAGYSEDEICLGMDVAASSFFDTKTKKYRIDGMDKDGDELIEFYQALVEKYPIELIEDPFEEDSFELFAELTAKMPQKIIVGDDLFVTNVRRLREGIKKKAANAVLLKLNQIGTVSETLDTVRLASENGYKKVVSHRSGETGDAFIADFSVAINAEIIKTGAPARSERTCKYNQLLRIEEEMGEKARCRGLEE</sequence>
<feature type="binding site" evidence="6">
    <location>
        <position position="373"/>
    </location>
    <ligand>
        <name>(2R)-2-phosphoglycerate</name>
        <dbReference type="ChEBI" id="CHEBI:58289"/>
    </ligand>
</feature>
<dbReference type="GO" id="GO:0000015">
    <property type="term" value="C:phosphopyruvate hydratase complex"/>
    <property type="evidence" value="ECO:0007669"/>
    <property type="project" value="InterPro"/>
</dbReference>
<dbReference type="InterPro" id="IPR029017">
    <property type="entry name" value="Enolase-like_N"/>
</dbReference>
<evidence type="ECO:0000259" key="11">
    <source>
        <dbReference type="SMART" id="SM01193"/>
    </source>
</evidence>
<name>A0A7G9YUR1_9EURY</name>
<dbReference type="SUPFAM" id="SSF51604">
    <property type="entry name" value="Enolase C-terminal domain-like"/>
    <property type="match status" value="1"/>
</dbReference>
<evidence type="ECO:0000256" key="8">
    <source>
        <dbReference type="PIRSR" id="PIRSR001400-2"/>
    </source>
</evidence>
<dbReference type="Gene3D" id="3.30.390.10">
    <property type="entry name" value="Enolase-like, N-terminal domain"/>
    <property type="match status" value="1"/>
</dbReference>
<dbReference type="PANTHER" id="PTHR11902">
    <property type="entry name" value="ENOLASE"/>
    <property type="match status" value="1"/>
</dbReference>
<feature type="binding site" evidence="6">
    <location>
        <position position="395"/>
    </location>
    <ligand>
        <name>(2R)-2-phosphoglycerate</name>
        <dbReference type="ChEBI" id="CHEBI:58289"/>
    </ligand>
</feature>
<keyword evidence="5 6" id="KW-0456">Lyase</keyword>
<dbReference type="HAMAP" id="MF_00318">
    <property type="entry name" value="Enolase"/>
    <property type="match status" value="1"/>
</dbReference>
<dbReference type="Pfam" id="PF00113">
    <property type="entry name" value="Enolase_C"/>
    <property type="match status" value="1"/>
</dbReference>
<feature type="binding site" evidence="6 9">
    <location>
        <position position="250"/>
    </location>
    <ligand>
        <name>Mg(2+)</name>
        <dbReference type="ChEBI" id="CHEBI:18420"/>
    </ligand>
</feature>
<dbReference type="PIRSF" id="PIRSF001400">
    <property type="entry name" value="Enolase"/>
    <property type="match status" value="1"/>
</dbReference>
<feature type="active site" description="Proton acceptor" evidence="6 7">
    <location>
        <position position="344"/>
    </location>
</feature>
<feature type="binding site" evidence="6 9">
    <location>
        <position position="293"/>
    </location>
    <ligand>
        <name>Mg(2+)</name>
        <dbReference type="ChEBI" id="CHEBI:18420"/>
    </ligand>
</feature>
<feature type="domain" description="Enolase N-terminal" evidence="11">
    <location>
        <begin position="7"/>
        <end position="136"/>
    </location>
</feature>
<evidence type="ECO:0000313" key="12">
    <source>
        <dbReference type="EMBL" id="QNO51745.1"/>
    </source>
</evidence>
<dbReference type="Gene3D" id="3.20.20.120">
    <property type="entry name" value="Enolase-like C-terminal domain"/>
    <property type="match status" value="1"/>
</dbReference>
<dbReference type="InterPro" id="IPR020811">
    <property type="entry name" value="Enolase_N"/>
</dbReference>
<dbReference type="GO" id="GO:0004634">
    <property type="term" value="F:phosphopyruvate hydratase activity"/>
    <property type="evidence" value="ECO:0007669"/>
    <property type="project" value="UniProtKB-UniRule"/>
</dbReference>
<dbReference type="GO" id="GO:0000287">
    <property type="term" value="F:magnesium ion binding"/>
    <property type="evidence" value="ECO:0007669"/>
    <property type="project" value="UniProtKB-UniRule"/>
</dbReference>
<proteinExistence type="inferred from homology"/>
<feature type="binding site" evidence="8">
    <location>
        <position position="162"/>
    </location>
    <ligand>
        <name>substrate</name>
    </ligand>
</feature>
<dbReference type="PANTHER" id="PTHR11902:SF1">
    <property type="entry name" value="ENOLASE"/>
    <property type="match status" value="1"/>
</dbReference>
<dbReference type="SFLD" id="SFLDG00178">
    <property type="entry name" value="enolase"/>
    <property type="match status" value="1"/>
</dbReference>
<evidence type="ECO:0000256" key="3">
    <source>
        <dbReference type="ARBA" id="ARBA00022842"/>
    </source>
</evidence>
<dbReference type="SFLD" id="SFLDS00001">
    <property type="entry name" value="Enolase"/>
    <property type="match status" value="1"/>
</dbReference>
<evidence type="ECO:0000256" key="1">
    <source>
        <dbReference type="ARBA" id="ARBA00005031"/>
    </source>
</evidence>
<dbReference type="CDD" id="cd03313">
    <property type="entry name" value="enolase"/>
    <property type="match status" value="1"/>
</dbReference>
<dbReference type="PRINTS" id="PR00148">
    <property type="entry name" value="ENOLASE"/>
</dbReference>
<evidence type="ECO:0000256" key="4">
    <source>
        <dbReference type="ARBA" id="ARBA00023152"/>
    </source>
</evidence>
<evidence type="ECO:0000256" key="7">
    <source>
        <dbReference type="PIRSR" id="PIRSR001400-1"/>
    </source>
</evidence>
<organism evidence="12">
    <name type="scientific">Candidatus Methanophagaceae archaeon ANME-1 ERB6</name>
    <dbReference type="NCBI Taxonomy" id="2759912"/>
    <lineage>
        <taxon>Archaea</taxon>
        <taxon>Methanobacteriati</taxon>
        <taxon>Methanobacteriota</taxon>
        <taxon>Stenosarchaea group</taxon>
        <taxon>Methanomicrobia</taxon>
        <taxon>Candidatus Methanophagales</taxon>
        <taxon>Candidatus Methanophagaceae</taxon>
    </lineage>
</organism>
<dbReference type="AlphaFoldDB" id="A0A7G9YUR1"/>
<comment type="subcellular location">
    <subcellularLocation>
        <location evidence="6">Cytoplasm</location>
    </subcellularLocation>
    <subcellularLocation>
        <location evidence="6">Secreted</location>
    </subcellularLocation>
    <subcellularLocation>
        <location evidence="6">Cell surface</location>
    </subcellularLocation>
    <text evidence="6">Fractions of enolase are present in both the cytoplasm and on the cell surface.</text>
</comment>
<feature type="binding site" evidence="8">
    <location>
        <position position="319"/>
    </location>
    <ligand>
        <name>substrate</name>
    </ligand>
</feature>
<evidence type="ECO:0000256" key="9">
    <source>
        <dbReference type="PIRSR" id="PIRSR001400-3"/>
    </source>
</evidence>
<comment type="similarity">
    <text evidence="2 6">Belongs to the enolase family.</text>
</comment>
<feature type="binding site" evidence="6">
    <location>
        <position position="170"/>
    </location>
    <ligand>
        <name>(2R)-2-phosphoglycerate</name>
        <dbReference type="ChEBI" id="CHEBI:58289"/>
    </ligand>
</feature>
<dbReference type="InterPro" id="IPR020809">
    <property type="entry name" value="Enolase_CS"/>
</dbReference>
<feature type="binding site" evidence="6">
    <location>
        <position position="374"/>
    </location>
    <ligand>
        <name>(2R)-2-phosphoglycerate</name>
        <dbReference type="ChEBI" id="CHEBI:58289"/>
    </ligand>
</feature>
<dbReference type="GO" id="GO:0009986">
    <property type="term" value="C:cell surface"/>
    <property type="evidence" value="ECO:0007669"/>
    <property type="project" value="UniProtKB-SubCell"/>
</dbReference>
<keyword evidence="6" id="KW-0964">Secreted</keyword>
<dbReference type="SMART" id="SM01192">
    <property type="entry name" value="Enolase_C"/>
    <property type="match status" value="1"/>
</dbReference>
<keyword evidence="3 6" id="KW-0460">Magnesium</keyword>
<feature type="binding site" evidence="6 9">
    <location>
        <position position="319"/>
    </location>
    <ligand>
        <name>Mg(2+)</name>
        <dbReference type="ChEBI" id="CHEBI:18420"/>
    </ligand>
</feature>
<keyword evidence="6 9" id="KW-0479">Metal-binding</keyword>
<reference evidence="12" key="1">
    <citation type="submission" date="2020-06" db="EMBL/GenBank/DDBJ databases">
        <title>Unique genomic features of the anaerobic methanotrophic archaea.</title>
        <authorList>
            <person name="Chadwick G.L."/>
            <person name="Skennerton C.T."/>
            <person name="Laso-Perez R."/>
            <person name="Leu A.O."/>
            <person name="Speth D.R."/>
            <person name="Yu H."/>
            <person name="Morgan-Lang C."/>
            <person name="Hatzenpichler R."/>
            <person name="Goudeau D."/>
            <person name="Malmstrom R."/>
            <person name="Brazelton W.J."/>
            <person name="Woyke T."/>
            <person name="Hallam S.J."/>
            <person name="Tyson G.W."/>
            <person name="Wegener G."/>
            <person name="Boetius A."/>
            <person name="Orphan V."/>
        </authorList>
    </citation>
    <scope>NUCLEOTIDE SEQUENCE</scope>
</reference>
<evidence type="ECO:0000259" key="10">
    <source>
        <dbReference type="SMART" id="SM01192"/>
    </source>
</evidence>
<accession>A0A7G9YUR1</accession>
<dbReference type="UniPathway" id="UPA00109">
    <property type="reaction ID" value="UER00187"/>
</dbReference>